<dbReference type="Proteomes" id="UP000240042">
    <property type="component" value="Unassembled WGS sequence"/>
</dbReference>
<dbReference type="AlphaFoldDB" id="A0A1I1DQC1"/>
<keyword evidence="2" id="KW-1185">Reference proteome</keyword>
<dbReference type="EMBL" id="FOKY01000003">
    <property type="protein sequence ID" value="SFB77199.1"/>
    <property type="molecule type" value="Genomic_DNA"/>
</dbReference>
<reference evidence="2" key="1">
    <citation type="submission" date="2016-10" db="EMBL/GenBank/DDBJ databases">
        <authorList>
            <person name="Varghese N."/>
            <person name="Submissions S."/>
        </authorList>
    </citation>
    <scope>NUCLEOTIDE SEQUENCE [LARGE SCALE GENOMIC DNA]</scope>
    <source>
        <strain evidence="2">ATCC 43811</strain>
    </source>
</reference>
<dbReference type="RefSeq" id="WP_092318743.1">
    <property type="nucleotide sequence ID" value="NZ_FOKY01000003.1"/>
</dbReference>
<name>A0A1I1DQC1_BREAD</name>
<protein>
    <recommendedName>
        <fullName evidence="3">Activator of Hsp90 ATPase homolog 1-like protein</fullName>
    </recommendedName>
</protein>
<dbReference type="STRING" id="34097.SAMN02745150_00735"/>
<organism evidence="1 2">
    <name type="scientific">Brevinema andersonii</name>
    <dbReference type="NCBI Taxonomy" id="34097"/>
    <lineage>
        <taxon>Bacteria</taxon>
        <taxon>Pseudomonadati</taxon>
        <taxon>Spirochaetota</taxon>
        <taxon>Spirochaetia</taxon>
        <taxon>Brevinematales</taxon>
        <taxon>Brevinemataceae</taxon>
        <taxon>Brevinema</taxon>
    </lineage>
</organism>
<evidence type="ECO:0000313" key="1">
    <source>
        <dbReference type="EMBL" id="SFB77199.1"/>
    </source>
</evidence>
<evidence type="ECO:0008006" key="3">
    <source>
        <dbReference type="Google" id="ProtNLM"/>
    </source>
</evidence>
<evidence type="ECO:0000313" key="2">
    <source>
        <dbReference type="Proteomes" id="UP000240042"/>
    </source>
</evidence>
<sequence length="135" mass="16271">MDENIYLELFIPNSSSQEIWNRMIQFPEWLLLFVTPEKIQYQENAKGEWILKKNIFFKTVAQYRIISCQAPDHLLLDIHMQDFSSSILLTLEEKANGTCLHLDHRSFTGKYKNAFRKQFLKRWQKLLKRFSKDQK</sequence>
<proteinExistence type="predicted"/>
<dbReference type="InterPro" id="IPR023393">
    <property type="entry name" value="START-like_dom_sf"/>
</dbReference>
<accession>A0A1I1DQC1</accession>
<gene>
    <name evidence="1" type="ORF">SAMN02745150_00735</name>
</gene>
<dbReference type="SUPFAM" id="SSF55961">
    <property type="entry name" value="Bet v1-like"/>
    <property type="match status" value="1"/>
</dbReference>
<dbReference type="Gene3D" id="3.30.530.20">
    <property type="match status" value="1"/>
</dbReference>